<keyword evidence="2" id="KW-1133">Transmembrane helix</keyword>
<proteinExistence type="predicted"/>
<organism evidence="3">
    <name type="scientific">Mimiviridae sp. ChoanoV1</name>
    <dbReference type="NCBI Taxonomy" id="2596887"/>
    <lineage>
        <taxon>Viruses</taxon>
        <taxon>Varidnaviria</taxon>
        <taxon>Bamfordvirae</taxon>
        <taxon>Nucleocytoviricota</taxon>
        <taxon>Megaviricetes</taxon>
        <taxon>Imitervirales</taxon>
        <taxon>Schizomimiviridae</taxon>
    </lineage>
</organism>
<accession>A0A5B8IPL3</accession>
<reference evidence="3" key="1">
    <citation type="submission" date="2018-11" db="EMBL/GenBank/DDBJ databases">
        <title>A distinct lineage of giant viruses engineers rhodopsin photosystems in predatory marine eukaryotes.</title>
        <authorList>
            <person name="Needham D.M."/>
            <person name="Yoshizawa S."/>
            <person name="Hosaka T."/>
            <person name="Poirier C."/>
            <person name="Choi C.-J."/>
            <person name="Hehenberger E."/>
            <person name="Irwin N.A.T."/>
            <person name="Wilken S."/>
            <person name="Yung C.-M."/>
            <person name="Bachy C."/>
            <person name="Kurihara R."/>
            <person name="Nakajima Y."/>
            <person name="Kojima K."/>
            <person name="Kimura-Someya T."/>
            <person name="Leonard G."/>
            <person name="Malmstrom R.R."/>
            <person name="Mende D."/>
            <person name="Olson D.K."/>
            <person name="Sudo Y."/>
            <person name="Sudek S."/>
            <person name="Richards T.A."/>
            <person name="DeLong E.F."/>
            <person name="Keeling P.J."/>
            <person name="Santoro A.E."/>
            <person name="Shirouzu M."/>
            <person name="Iwasaki W."/>
            <person name="Worden A.Z."/>
        </authorList>
    </citation>
    <scope>NUCLEOTIDE SEQUENCE</scope>
</reference>
<dbReference type="EMBL" id="MK250085">
    <property type="protein sequence ID" value="QDY51854.1"/>
    <property type="molecule type" value="Genomic_DNA"/>
</dbReference>
<keyword evidence="1" id="KW-0175">Coiled coil</keyword>
<feature type="coiled-coil region" evidence="1">
    <location>
        <begin position="35"/>
        <end position="62"/>
    </location>
</feature>
<keyword evidence="2" id="KW-0812">Transmembrane</keyword>
<protein>
    <submittedName>
        <fullName evidence="3">Uncharacterized protein</fullName>
    </submittedName>
</protein>
<evidence type="ECO:0000313" key="3">
    <source>
        <dbReference type="EMBL" id="QDY51854.1"/>
    </source>
</evidence>
<evidence type="ECO:0000256" key="1">
    <source>
        <dbReference type="SAM" id="Coils"/>
    </source>
</evidence>
<gene>
    <name evidence="3" type="ORF">1_239</name>
</gene>
<evidence type="ECO:0000256" key="2">
    <source>
        <dbReference type="SAM" id="Phobius"/>
    </source>
</evidence>
<sequence>MDSQIYNYALFFIVIIIIIYLGYVDKNLLQKIFSTENFYNENNKVNNKINNLNKNNIEYDKLEGTHYKIKNPLVPIVKRNKINWKTFYKNKYQKMDNVKKDDNFDGTVIRNYLDNTKYFLN</sequence>
<name>A0A5B8IPL3_9VIRU</name>
<keyword evidence="2" id="KW-0472">Membrane</keyword>
<feature type="transmembrane region" description="Helical" evidence="2">
    <location>
        <begin position="6"/>
        <end position="24"/>
    </location>
</feature>